<dbReference type="Pfam" id="PF13516">
    <property type="entry name" value="LRR_6"/>
    <property type="match status" value="3"/>
</dbReference>
<dbReference type="SUPFAM" id="SSF52047">
    <property type="entry name" value="RNI-like"/>
    <property type="match status" value="1"/>
</dbReference>
<evidence type="ECO:0000313" key="6">
    <source>
        <dbReference type="Proteomes" id="UP000324907"/>
    </source>
</evidence>
<dbReference type="PANTHER" id="PTHR24111">
    <property type="entry name" value="LEUCINE-RICH REPEAT-CONTAINING PROTEIN 34"/>
    <property type="match status" value="1"/>
</dbReference>
<dbReference type="EMBL" id="VLTM01000028">
    <property type="protein sequence ID" value="KAA0162280.1"/>
    <property type="molecule type" value="Genomic_DNA"/>
</dbReference>
<dbReference type="AlphaFoldDB" id="A0A5A8C599"/>
<evidence type="ECO:0000313" key="4">
    <source>
        <dbReference type="EMBL" id="KAA0169761.1"/>
    </source>
</evidence>
<dbReference type="PROSITE" id="PS51450">
    <property type="entry name" value="LRR"/>
    <property type="match status" value="1"/>
</dbReference>
<comment type="caution">
    <text evidence="2">The sequence shown here is derived from an EMBL/GenBank/DDBJ whole genome shotgun (WGS) entry which is preliminary data.</text>
</comment>
<dbReference type="EMBL" id="VLTL01000019">
    <property type="protein sequence ID" value="KAA0169761.1"/>
    <property type="molecule type" value="Genomic_DNA"/>
</dbReference>
<keyword evidence="1" id="KW-0677">Repeat</keyword>
<evidence type="ECO:0000256" key="1">
    <source>
        <dbReference type="ARBA" id="ARBA00022737"/>
    </source>
</evidence>
<keyword evidence="5" id="KW-1185">Reference proteome</keyword>
<evidence type="ECO:0000313" key="3">
    <source>
        <dbReference type="EMBL" id="KAA0162280.1"/>
    </source>
</evidence>
<name>A0A5A8C599_CAFRO</name>
<dbReference type="Proteomes" id="UP000323011">
    <property type="component" value="Unassembled WGS sequence"/>
</dbReference>
<dbReference type="Gene3D" id="3.80.10.10">
    <property type="entry name" value="Ribonuclease Inhibitor"/>
    <property type="match status" value="2"/>
</dbReference>
<gene>
    <name evidence="4" type="ORF">FNF28_01880</name>
    <name evidence="2" type="ORF">FNF29_06862</name>
    <name evidence="3" type="ORF">FNF31_03322</name>
</gene>
<dbReference type="Proteomes" id="UP000324907">
    <property type="component" value="Unassembled WGS sequence"/>
</dbReference>
<reference evidence="5 6" key="1">
    <citation type="submission" date="2019-07" db="EMBL/GenBank/DDBJ databases">
        <title>Genomes of Cafeteria roenbergensis.</title>
        <authorList>
            <person name="Fischer M.G."/>
            <person name="Hackl T."/>
            <person name="Roman M."/>
        </authorList>
    </citation>
    <scope>NUCLEOTIDE SEQUENCE [LARGE SCALE GENOMIC DNA]</scope>
    <source>
        <strain evidence="2 5">BVI</strain>
        <strain evidence="3 7">Cflag</strain>
        <strain evidence="4 6">RCC970-E3</strain>
    </source>
</reference>
<dbReference type="InterPro" id="IPR032675">
    <property type="entry name" value="LRR_dom_sf"/>
</dbReference>
<proteinExistence type="predicted"/>
<evidence type="ECO:0000313" key="7">
    <source>
        <dbReference type="Proteomes" id="UP000325113"/>
    </source>
</evidence>
<dbReference type="PANTHER" id="PTHR24111:SF0">
    <property type="entry name" value="LEUCINE-RICH REPEAT-CONTAINING PROTEIN"/>
    <property type="match status" value="1"/>
</dbReference>
<protein>
    <submittedName>
        <fullName evidence="2">Uncharacterized protein</fullName>
    </submittedName>
</protein>
<accession>A0A5A8C599</accession>
<dbReference type="InterPro" id="IPR001611">
    <property type="entry name" value="Leu-rich_rpt"/>
</dbReference>
<dbReference type="InterPro" id="IPR052201">
    <property type="entry name" value="LRR-containing_regulator"/>
</dbReference>
<organism evidence="2 5">
    <name type="scientific">Cafeteria roenbergensis</name>
    <name type="common">Marine flagellate</name>
    <dbReference type="NCBI Taxonomy" id="33653"/>
    <lineage>
        <taxon>Eukaryota</taxon>
        <taxon>Sar</taxon>
        <taxon>Stramenopiles</taxon>
        <taxon>Bigyra</taxon>
        <taxon>Opalozoa</taxon>
        <taxon>Bicosoecida</taxon>
        <taxon>Cafeteriaceae</taxon>
        <taxon>Cafeteria</taxon>
    </lineage>
</organism>
<dbReference type="EMBL" id="VLTN01000056">
    <property type="protein sequence ID" value="KAA0148203.1"/>
    <property type="molecule type" value="Genomic_DNA"/>
</dbReference>
<evidence type="ECO:0000313" key="5">
    <source>
        <dbReference type="Proteomes" id="UP000323011"/>
    </source>
</evidence>
<dbReference type="OMA" id="TICKCEC"/>
<dbReference type="Proteomes" id="UP000325113">
    <property type="component" value="Unassembled WGS sequence"/>
</dbReference>
<sequence>MPPKKDAKKKAGAEDEINYTDVVLKNYRKACTSIGLTPHEDLMTALVPEEDDGTGIGNLCFDKDLGPGGIRAFCAAVLGRGASMEHHAYKSLVSLRLWATGIEDAGMGSLAQLLLAGPAFDVKLTHLEVMDDAIGPAGCRAIGDALMLGGNATLMTLRLDLNKGILDAGAIELCKGLRTNRTLSTLTLSFCGITEAAVPALAEVLTSPFSNLTELDLRGNSLKSEGLLALSESLMGNTKLETLHLADNGIGASTEEVNRTAIEALGTVLAAPAETSKVCRVDMEMNTIAEDDAVVLASFLGPENTKVLSFKVDSSLPGELFDKLFRSDAGKKKGKGKKKKGKKKG</sequence>
<dbReference type="SMART" id="SM00368">
    <property type="entry name" value="LRR_RI"/>
    <property type="match status" value="5"/>
</dbReference>
<evidence type="ECO:0000313" key="2">
    <source>
        <dbReference type="EMBL" id="KAA0148203.1"/>
    </source>
</evidence>